<reference evidence="15 16" key="2">
    <citation type="journal article" date="2019" name="G3 (Bethesda)">
        <title>Hybrid Assembly of the Genome of the Entomopathogenic Nematode Steinernema carpocapsae Identifies the X-Chromosome.</title>
        <authorList>
            <person name="Serra L."/>
            <person name="Macchietto M."/>
            <person name="Macias-Munoz A."/>
            <person name="McGill C.J."/>
            <person name="Rodriguez I.M."/>
            <person name="Rodriguez B."/>
            <person name="Murad R."/>
            <person name="Mortazavi A."/>
        </authorList>
    </citation>
    <scope>NUCLEOTIDE SEQUENCE [LARGE SCALE GENOMIC DNA]</scope>
    <source>
        <strain evidence="15 16">ALL</strain>
    </source>
</reference>
<dbReference type="GO" id="GO:0035556">
    <property type="term" value="P:intracellular signal transduction"/>
    <property type="evidence" value="ECO:0007669"/>
    <property type="project" value="TreeGrafter"/>
</dbReference>
<feature type="domain" description="Protein kinase" evidence="13">
    <location>
        <begin position="238"/>
        <end position="483"/>
    </location>
</feature>
<keyword evidence="7" id="KW-0479">Metal-binding</keyword>
<dbReference type="SMART" id="SM00109">
    <property type="entry name" value="C1"/>
    <property type="match status" value="1"/>
</dbReference>
<dbReference type="GO" id="GO:0005524">
    <property type="term" value="F:ATP binding"/>
    <property type="evidence" value="ECO:0007669"/>
    <property type="project" value="UniProtKB-UniRule"/>
</dbReference>
<name>A0A4U5P9Q4_STECR</name>
<dbReference type="STRING" id="34508.A0A4U5P9Q4"/>
<evidence type="ECO:0000256" key="4">
    <source>
        <dbReference type="ARBA" id="ARBA00022475"/>
    </source>
</evidence>
<evidence type="ECO:0000256" key="12">
    <source>
        <dbReference type="PROSITE-ProRule" id="PRU10141"/>
    </source>
</evidence>
<evidence type="ECO:0000256" key="6">
    <source>
        <dbReference type="ARBA" id="ARBA00022553"/>
    </source>
</evidence>
<dbReference type="PROSITE" id="PS00107">
    <property type="entry name" value="PROTEIN_KINASE_ATP"/>
    <property type="match status" value="1"/>
</dbReference>
<dbReference type="SUPFAM" id="SSF50729">
    <property type="entry name" value="PH domain-like"/>
    <property type="match status" value="1"/>
</dbReference>
<dbReference type="PROSITE" id="PS50081">
    <property type="entry name" value="ZF_DAG_PE_2"/>
    <property type="match status" value="1"/>
</dbReference>
<dbReference type="SUPFAM" id="SSF56112">
    <property type="entry name" value="Protein kinase-like (PK-like)"/>
    <property type="match status" value="1"/>
</dbReference>
<dbReference type="InterPro" id="IPR017441">
    <property type="entry name" value="Protein_kinase_ATP_BS"/>
</dbReference>
<keyword evidence="11" id="KW-0472">Membrane</keyword>
<evidence type="ECO:0000259" key="13">
    <source>
        <dbReference type="PROSITE" id="PS50011"/>
    </source>
</evidence>
<keyword evidence="5" id="KW-0963">Cytoplasm</keyword>
<organism evidence="15 16">
    <name type="scientific">Steinernema carpocapsae</name>
    <name type="common">Entomopathogenic nematode</name>
    <dbReference type="NCBI Taxonomy" id="34508"/>
    <lineage>
        <taxon>Eukaryota</taxon>
        <taxon>Metazoa</taxon>
        <taxon>Ecdysozoa</taxon>
        <taxon>Nematoda</taxon>
        <taxon>Chromadorea</taxon>
        <taxon>Rhabditida</taxon>
        <taxon>Tylenchina</taxon>
        <taxon>Panagrolaimomorpha</taxon>
        <taxon>Strongyloidoidea</taxon>
        <taxon>Steinernematidae</taxon>
        <taxon>Steinernema</taxon>
    </lineage>
</organism>
<sequence length="529" mass="60530">MAQPPVALLPHTFYVHNSNVPTVCAHCSKLLTGLIKQGLKCRYCKVNVHKHCSSYVAQSCRIEKNAIVPRYSTAPSLDHPMAEKVEGWMVYFLLGDPSKRHKQYWVLDYGAINMFDTCYDVSNPHNSTKRLYLSEIVSIALYEKSAINKNFPPHFFEIRTLSNVTYCVGENPDSMASRDLISSKGPEKLFFRALSRVLLGGPRVSPILTPHHRAQESEELIYDAPVAPNSEVYLRYDMPQSKFLGSGLFGLVYRALDKCTRSPVVIKIIPKERFSDDCIQNFRFEVERARKVSHPLIARIDQIFEVPSRFFLISKVMSGNMNDMILSYKRLNDRVTRFLVVQILCALRYLHCKGFVHSNLKPENVLIADDRPISFPQIQVADFGFARFLQDQRCVESVVGREAYLAPEVLQRSGFDHTSDLYSVGVIIYVALTGKVPSMVVDRTESETISISSAARDIIKRLLENKIEDRMADADECLEHAWFNNVEMYLDLRNLEMKSGLEERFLTTTRDDARFEPQLRKLNISDSYI</sequence>
<protein>
    <submittedName>
        <fullName evidence="15">Uncharacterized protein</fullName>
    </submittedName>
</protein>
<dbReference type="GO" id="GO:0004697">
    <property type="term" value="F:diacylglycerol-dependent serine/threonine kinase activity"/>
    <property type="evidence" value="ECO:0007669"/>
    <property type="project" value="UniProtKB-EC"/>
</dbReference>
<dbReference type="InterPro" id="IPR011993">
    <property type="entry name" value="PH-like_dom_sf"/>
</dbReference>
<comment type="subcellular location">
    <subcellularLocation>
        <location evidence="1">Cell membrane</location>
        <location evidence="1">Sarcolemma</location>
        <topology evidence="1">Peripheral membrane protein</topology>
        <orientation evidence="1">Cytoplasmic side</orientation>
    </subcellularLocation>
    <subcellularLocation>
        <location evidence="2">Cytoplasm</location>
    </subcellularLocation>
</comment>
<dbReference type="PANTHER" id="PTHR22968">
    <property type="entry name" value="PROTEIN KINASE C, MU"/>
    <property type="match status" value="1"/>
</dbReference>
<dbReference type="PROSITE" id="PS50011">
    <property type="entry name" value="PROTEIN_KINASE_DOM"/>
    <property type="match status" value="1"/>
</dbReference>
<evidence type="ECO:0000256" key="5">
    <source>
        <dbReference type="ARBA" id="ARBA00022490"/>
    </source>
</evidence>
<evidence type="ECO:0000256" key="7">
    <source>
        <dbReference type="ARBA" id="ARBA00022723"/>
    </source>
</evidence>
<dbReference type="EMBL" id="AZBU02000002">
    <property type="protein sequence ID" value="TKR92880.1"/>
    <property type="molecule type" value="Genomic_DNA"/>
</dbReference>
<evidence type="ECO:0000313" key="15">
    <source>
        <dbReference type="EMBL" id="TKR92880.1"/>
    </source>
</evidence>
<feature type="domain" description="Phorbol-ester/DAG-type" evidence="14">
    <location>
        <begin position="10"/>
        <end position="60"/>
    </location>
</feature>
<proteinExistence type="predicted"/>
<dbReference type="InterPro" id="IPR000719">
    <property type="entry name" value="Prot_kinase_dom"/>
</dbReference>
<dbReference type="InterPro" id="IPR046349">
    <property type="entry name" value="C1-like_sf"/>
</dbReference>
<accession>A0A4U5P9Q4</accession>
<keyword evidence="12" id="KW-0067">ATP-binding</keyword>
<evidence type="ECO:0000256" key="9">
    <source>
        <dbReference type="ARBA" id="ARBA00022771"/>
    </source>
</evidence>
<evidence type="ECO:0000313" key="16">
    <source>
        <dbReference type="Proteomes" id="UP000298663"/>
    </source>
</evidence>
<keyword evidence="9" id="KW-0863">Zinc-finger</keyword>
<dbReference type="FunFam" id="3.30.60.20:FF:000022">
    <property type="entry name" value="SH3 and cysteine-rich domain-containing protein 3 isoform 2"/>
    <property type="match status" value="1"/>
</dbReference>
<dbReference type="Pfam" id="PF00130">
    <property type="entry name" value="C1_1"/>
    <property type="match status" value="1"/>
</dbReference>
<dbReference type="PROSITE" id="PS00479">
    <property type="entry name" value="ZF_DAG_PE_1"/>
    <property type="match status" value="1"/>
</dbReference>
<dbReference type="InterPro" id="IPR011009">
    <property type="entry name" value="Kinase-like_dom_sf"/>
</dbReference>
<keyword evidence="10" id="KW-0862">Zinc</keyword>
<keyword evidence="12" id="KW-0547">Nucleotide-binding</keyword>
<keyword evidence="16" id="KW-1185">Reference proteome</keyword>
<dbReference type="SUPFAM" id="SSF57889">
    <property type="entry name" value="Cysteine-rich domain"/>
    <property type="match status" value="1"/>
</dbReference>
<dbReference type="OrthoDB" id="10252171at2759"/>
<comment type="caution">
    <text evidence="15">The sequence shown here is derived from an EMBL/GenBank/DDBJ whole genome shotgun (WGS) entry which is preliminary data.</text>
</comment>
<evidence type="ECO:0000256" key="3">
    <source>
        <dbReference type="ARBA" id="ARBA00022443"/>
    </source>
</evidence>
<dbReference type="GO" id="GO:0007200">
    <property type="term" value="P:phospholipase C-activating G protein-coupled receptor signaling pathway"/>
    <property type="evidence" value="ECO:0007669"/>
    <property type="project" value="TreeGrafter"/>
</dbReference>
<dbReference type="Gene3D" id="1.10.510.10">
    <property type="entry name" value="Transferase(Phosphotransferase) domain 1"/>
    <property type="match status" value="1"/>
</dbReference>
<dbReference type="InterPro" id="IPR002219">
    <property type="entry name" value="PKC_DAG/PE"/>
</dbReference>
<keyword evidence="3" id="KW-0728">SH3 domain</keyword>
<dbReference type="Proteomes" id="UP000298663">
    <property type="component" value="Unassembled WGS sequence"/>
</dbReference>
<dbReference type="GO" id="GO:0005829">
    <property type="term" value="C:cytosol"/>
    <property type="evidence" value="ECO:0007669"/>
    <property type="project" value="TreeGrafter"/>
</dbReference>
<evidence type="ECO:0000259" key="14">
    <source>
        <dbReference type="PROSITE" id="PS50081"/>
    </source>
</evidence>
<evidence type="ECO:0000256" key="2">
    <source>
        <dbReference type="ARBA" id="ARBA00004496"/>
    </source>
</evidence>
<dbReference type="Gene3D" id="2.30.29.30">
    <property type="entry name" value="Pleckstrin-homology domain (PH domain)/Phosphotyrosine-binding domain (PTB)"/>
    <property type="match status" value="1"/>
</dbReference>
<evidence type="ECO:0000256" key="1">
    <source>
        <dbReference type="ARBA" id="ARBA00004278"/>
    </source>
</evidence>
<feature type="binding site" evidence="12">
    <location>
        <position position="267"/>
    </location>
    <ligand>
        <name>ATP</name>
        <dbReference type="ChEBI" id="CHEBI:30616"/>
    </ligand>
</feature>
<dbReference type="GO" id="GO:0042383">
    <property type="term" value="C:sarcolemma"/>
    <property type="evidence" value="ECO:0007669"/>
    <property type="project" value="UniProtKB-SubCell"/>
</dbReference>
<keyword evidence="6" id="KW-0597">Phosphoprotein</keyword>
<dbReference type="GO" id="GO:0008270">
    <property type="term" value="F:zinc ion binding"/>
    <property type="evidence" value="ECO:0007669"/>
    <property type="project" value="UniProtKB-KW"/>
</dbReference>
<keyword evidence="4" id="KW-1003">Cell membrane</keyword>
<dbReference type="Gene3D" id="3.30.60.20">
    <property type="match status" value="1"/>
</dbReference>
<keyword evidence="8" id="KW-0677">Repeat</keyword>
<evidence type="ECO:0000256" key="10">
    <source>
        <dbReference type="ARBA" id="ARBA00022833"/>
    </source>
</evidence>
<dbReference type="Pfam" id="PF00069">
    <property type="entry name" value="Pkinase"/>
    <property type="match status" value="1"/>
</dbReference>
<gene>
    <name evidence="15" type="ORF">L596_007448</name>
</gene>
<evidence type="ECO:0000256" key="8">
    <source>
        <dbReference type="ARBA" id="ARBA00022737"/>
    </source>
</evidence>
<dbReference type="AlphaFoldDB" id="A0A4U5P9Q4"/>
<reference evidence="15 16" key="1">
    <citation type="journal article" date="2015" name="Genome Biol.">
        <title>Comparative genomics of Steinernema reveals deeply conserved gene regulatory networks.</title>
        <authorList>
            <person name="Dillman A.R."/>
            <person name="Macchietto M."/>
            <person name="Porter C.F."/>
            <person name="Rogers A."/>
            <person name="Williams B."/>
            <person name="Antoshechkin I."/>
            <person name="Lee M.M."/>
            <person name="Goodwin Z."/>
            <person name="Lu X."/>
            <person name="Lewis E.E."/>
            <person name="Goodrich-Blair H."/>
            <person name="Stock S.P."/>
            <person name="Adams B.J."/>
            <person name="Sternberg P.W."/>
            <person name="Mortazavi A."/>
        </authorList>
    </citation>
    <scope>NUCLEOTIDE SEQUENCE [LARGE SCALE GENOMIC DNA]</scope>
    <source>
        <strain evidence="15 16">ALL</strain>
    </source>
</reference>
<dbReference type="PANTHER" id="PTHR22968:SF15">
    <property type="entry name" value="SERINE_THREONINE-PROTEIN KINASE DKF-1"/>
    <property type="match status" value="1"/>
</dbReference>
<evidence type="ECO:0000256" key="11">
    <source>
        <dbReference type="ARBA" id="ARBA00023136"/>
    </source>
</evidence>